<dbReference type="AlphaFoldDB" id="A0A1X7VI26"/>
<proteinExistence type="predicted"/>
<organism evidence="1">
    <name type="scientific">Amphimedon queenslandica</name>
    <name type="common">Sponge</name>
    <dbReference type="NCBI Taxonomy" id="400682"/>
    <lineage>
        <taxon>Eukaryota</taxon>
        <taxon>Metazoa</taxon>
        <taxon>Porifera</taxon>
        <taxon>Demospongiae</taxon>
        <taxon>Heteroscleromorpha</taxon>
        <taxon>Haplosclerida</taxon>
        <taxon>Niphatidae</taxon>
        <taxon>Amphimedon</taxon>
    </lineage>
</organism>
<reference evidence="1" key="1">
    <citation type="submission" date="2017-05" db="UniProtKB">
        <authorList>
            <consortium name="EnsemblMetazoa"/>
        </authorList>
    </citation>
    <scope>IDENTIFICATION</scope>
</reference>
<sequence length="55" mass="5871">YSLNGTYNELLTADGSDVPAAAKRGGSGTYRCEVCYNTSRSTFECNSTSVINNVI</sequence>
<accession>A0A1X7VI26</accession>
<dbReference type="EnsemblMetazoa" id="Aqu2.1.39696_001">
    <property type="protein sequence ID" value="Aqu2.1.39696_001"/>
    <property type="gene ID" value="Aqu2.1.39696"/>
</dbReference>
<name>A0A1X7VI26_AMPQE</name>
<dbReference type="InParanoid" id="A0A1X7VI26"/>
<evidence type="ECO:0000313" key="1">
    <source>
        <dbReference type="EnsemblMetazoa" id="Aqu2.1.39696_001"/>
    </source>
</evidence>
<protein>
    <submittedName>
        <fullName evidence="1">Uncharacterized protein</fullName>
    </submittedName>
</protein>